<dbReference type="CDD" id="cd01763">
    <property type="entry name" value="Ubl_SUMO_like"/>
    <property type="match status" value="1"/>
</dbReference>
<dbReference type="OrthoDB" id="442921at2759"/>
<protein>
    <recommendedName>
        <fullName evidence="4">Rad60/SUMO-like domain-containing protein</fullName>
    </recommendedName>
</protein>
<feature type="region of interest" description="Disordered" evidence="3">
    <location>
        <begin position="120"/>
        <end position="150"/>
    </location>
</feature>
<evidence type="ECO:0000313" key="6">
    <source>
        <dbReference type="Proteomes" id="UP001153620"/>
    </source>
</evidence>
<name>A0A9N9RXJ2_9DIPT</name>
<proteinExistence type="predicted"/>
<dbReference type="PANTHER" id="PTHR47187">
    <property type="entry name" value="NFATC2-INTERACTING PROTEIN"/>
    <property type="match status" value="1"/>
</dbReference>
<feature type="domain" description="Rad60/SUMO-like" evidence="4">
    <location>
        <begin position="330"/>
        <end position="392"/>
    </location>
</feature>
<dbReference type="SUPFAM" id="SSF54236">
    <property type="entry name" value="Ubiquitin-like"/>
    <property type="match status" value="2"/>
</dbReference>
<feature type="compositionally biased region" description="Low complexity" evidence="3">
    <location>
        <begin position="123"/>
        <end position="134"/>
    </location>
</feature>
<reference evidence="5" key="1">
    <citation type="submission" date="2022-01" db="EMBL/GenBank/DDBJ databases">
        <authorList>
            <person name="King R."/>
        </authorList>
    </citation>
    <scope>NUCLEOTIDE SEQUENCE</scope>
</reference>
<keyword evidence="6" id="KW-1185">Reference proteome</keyword>
<dbReference type="InterPro" id="IPR022617">
    <property type="entry name" value="Rad60/SUMO-like_dom"/>
</dbReference>
<evidence type="ECO:0000256" key="2">
    <source>
        <dbReference type="ARBA" id="ARBA00023242"/>
    </source>
</evidence>
<dbReference type="Pfam" id="PF11976">
    <property type="entry name" value="Rad60-SLD"/>
    <property type="match status" value="1"/>
</dbReference>
<gene>
    <name evidence="5" type="ORF">CHIRRI_LOCUS9974</name>
</gene>
<evidence type="ECO:0000313" key="5">
    <source>
        <dbReference type="EMBL" id="CAG9807125.1"/>
    </source>
</evidence>
<reference evidence="5" key="2">
    <citation type="submission" date="2022-10" db="EMBL/GenBank/DDBJ databases">
        <authorList>
            <consortium name="ENA_rothamsted_submissions"/>
            <consortium name="culmorum"/>
            <person name="King R."/>
        </authorList>
    </citation>
    <scope>NUCLEOTIDE SEQUENCE</scope>
</reference>
<dbReference type="AlphaFoldDB" id="A0A9N9RXJ2"/>
<evidence type="ECO:0000259" key="4">
    <source>
        <dbReference type="Pfam" id="PF11976"/>
    </source>
</evidence>
<evidence type="ECO:0000256" key="3">
    <source>
        <dbReference type="SAM" id="MobiDB-lite"/>
    </source>
</evidence>
<dbReference type="InterPro" id="IPR052324">
    <property type="entry name" value="NFATC2-Int_DNA_Repair"/>
</dbReference>
<dbReference type="InterPro" id="IPR029071">
    <property type="entry name" value="Ubiquitin-like_domsf"/>
</dbReference>
<feature type="compositionally biased region" description="Polar residues" evidence="3">
    <location>
        <begin position="38"/>
        <end position="58"/>
    </location>
</feature>
<evidence type="ECO:0000256" key="1">
    <source>
        <dbReference type="ARBA" id="ARBA00004123"/>
    </source>
</evidence>
<dbReference type="Proteomes" id="UP001153620">
    <property type="component" value="Chromosome 3"/>
</dbReference>
<feature type="region of interest" description="Disordered" evidence="3">
    <location>
        <begin position="38"/>
        <end position="81"/>
    </location>
</feature>
<feature type="compositionally biased region" description="Basic residues" evidence="3">
    <location>
        <begin position="137"/>
        <end position="150"/>
    </location>
</feature>
<dbReference type="EMBL" id="OU895879">
    <property type="protein sequence ID" value="CAG9807125.1"/>
    <property type="molecule type" value="Genomic_DNA"/>
</dbReference>
<dbReference type="GO" id="GO:0045944">
    <property type="term" value="P:positive regulation of transcription by RNA polymerase II"/>
    <property type="evidence" value="ECO:0007669"/>
    <property type="project" value="TreeGrafter"/>
</dbReference>
<accession>A0A9N9RXJ2</accession>
<dbReference type="PANTHER" id="PTHR47187:SF1">
    <property type="entry name" value="NFATC2-INTERACTING PROTEIN"/>
    <property type="match status" value="1"/>
</dbReference>
<dbReference type="GO" id="GO:0005634">
    <property type="term" value="C:nucleus"/>
    <property type="evidence" value="ECO:0007669"/>
    <property type="project" value="UniProtKB-SubCell"/>
</dbReference>
<organism evidence="5 6">
    <name type="scientific">Chironomus riparius</name>
    <dbReference type="NCBI Taxonomy" id="315576"/>
    <lineage>
        <taxon>Eukaryota</taxon>
        <taxon>Metazoa</taxon>
        <taxon>Ecdysozoa</taxon>
        <taxon>Arthropoda</taxon>
        <taxon>Hexapoda</taxon>
        <taxon>Insecta</taxon>
        <taxon>Pterygota</taxon>
        <taxon>Neoptera</taxon>
        <taxon>Endopterygota</taxon>
        <taxon>Diptera</taxon>
        <taxon>Nematocera</taxon>
        <taxon>Chironomoidea</taxon>
        <taxon>Chironomidae</taxon>
        <taxon>Chironominae</taxon>
        <taxon>Chironomus</taxon>
    </lineage>
</organism>
<dbReference type="Gene3D" id="3.10.20.90">
    <property type="entry name" value="Phosphatidylinositol 3-kinase Catalytic Subunit, Chain A, domain 1"/>
    <property type="match status" value="2"/>
</dbReference>
<comment type="subcellular location">
    <subcellularLocation>
        <location evidence="1">Nucleus</location>
    </subcellularLocation>
</comment>
<keyword evidence="2" id="KW-0539">Nucleus</keyword>
<sequence>MDVFDKLNEFLSNEDESFKYDSVDMTDDSIVQDKIEVPQQNENLSQNSSKSTQSQENSQKLRRSKRGRASQNSSNDDILDLTNEFAYPTHGGKKKNRRKLADEIPTIVIEEQIDLSNIVTPDSSLNTSNASSTSGRGGKKGRKPKAPRKVSYKKAMELLSAPIPEPISKQPSNEFIPQASSTQRTRSSDYAVDLTGDVEMGDIHNKNPIFQKVDIVKEKVESASQERFSLGLDDDIDLIYVNVKIKGKIKKYRFKADQRFYDLFKLIGEDQDLPASNVVLFIGEKRIHPEDTPDSINHRVSFIYTCRFTDSSNLQVNKKDKIEIKFQSDKWKKPISLKVSRFESFLSHIQLLCKEVNFKPEQFSLKFDGDDIDMKNSAIELEFEGGEIIDCRVKT</sequence>